<proteinExistence type="predicted"/>
<organism evidence="3 4">
    <name type="scientific">Mesorhizobium captivum</name>
    <dbReference type="NCBI Taxonomy" id="3072319"/>
    <lineage>
        <taxon>Bacteria</taxon>
        <taxon>Pseudomonadati</taxon>
        <taxon>Pseudomonadota</taxon>
        <taxon>Alphaproteobacteria</taxon>
        <taxon>Hyphomicrobiales</taxon>
        <taxon>Phyllobacteriaceae</taxon>
        <taxon>Mesorhizobium</taxon>
    </lineage>
</organism>
<feature type="region of interest" description="Disordered" evidence="1">
    <location>
        <begin position="31"/>
        <end position="68"/>
    </location>
</feature>
<comment type="caution">
    <text evidence="3">The sequence shown here is derived from an EMBL/GenBank/DDBJ whole genome shotgun (WGS) entry which is preliminary data.</text>
</comment>
<evidence type="ECO:0000313" key="4">
    <source>
        <dbReference type="Proteomes" id="UP001271249"/>
    </source>
</evidence>
<evidence type="ECO:0000256" key="1">
    <source>
        <dbReference type="SAM" id="MobiDB-lite"/>
    </source>
</evidence>
<sequence>MDSTGWLHLGALLLVFAGVAAFALRKMFLPAPKEPPHGETVAGTSGSGAGGYGGGSFDAGSGHSGSGH</sequence>
<evidence type="ECO:0000313" key="3">
    <source>
        <dbReference type="EMBL" id="MDX8494249.1"/>
    </source>
</evidence>
<keyword evidence="2" id="KW-0472">Membrane</keyword>
<feature type="transmembrane region" description="Helical" evidence="2">
    <location>
        <begin position="6"/>
        <end position="24"/>
    </location>
</feature>
<dbReference type="RefSeq" id="WP_320228111.1">
    <property type="nucleotide sequence ID" value="NZ_JAVIJB010000025.1"/>
</dbReference>
<keyword evidence="2" id="KW-0812">Transmembrane</keyword>
<keyword evidence="2" id="KW-1133">Transmembrane helix</keyword>
<accession>A0ABU4Z4U5</accession>
<dbReference type="Proteomes" id="UP001271249">
    <property type="component" value="Unassembled WGS sequence"/>
</dbReference>
<reference evidence="3 4" key="1">
    <citation type="submission" date="2023-08" db="EMBL/GenBank/DDBJ databases">
        <title>Implementing the SeqCode for naming new Mesorhizobium species isolated from Vachellia karroo root nodules.</title>
        <authorList>
            <person name="Van Lill M."/>
        </authorList>
    </citation>
    <scope>NUCLEOTIDE SEQUENCE [LARGE SCALE GENOMIC DNA]</scope>
    <source>
        <strain evidence="3 4">VK22B</strain>
    </source>
</reference>
<dbReference type="EMBL" id="JAVIJC010000025">
    <property type="protein sequence ID" value="MDX8494249.1"/>
    <property type="molecule type" value="Genomic_DNA"/>
</dbReference>
<feature type="compositionally biased region" description="Gly residues" evidence="1">
    <location>
        <begin position="45"/>
        <end position="68"/>
    </location>
</feature>
<gene>
    <name evidence="3" type="ORF">RFN29_22040</name>
</gene>
<name>A0ABU4Z4U5_9HYPH</name>
<evidence type="ECO:0000256" key="2">
    <source>
        <dbReference type="SAM" id="Phobius"/>
    </source>
</evidence>
<protein>
    <submittedName>
        <fullName evidence="3">Uncharacterized protein</fullName>
    </submittedName>
</protein>
<keyword evidence="4" id="KW-1185">Reference proteome</keyword>